<dbReference type="OMA" id="GKCEAQM"/>
<dbReference type="AlphaFoldDB" id="A0A642UV22"/>
<evidence type="ECO:0000313" key="3">
    <source>
        <dbReference type="EMBL" id="KAA8906023.1"/>
    </source>
</evidence>
<dbReference type="OrthoDB" id="5355528at2759"/>
<evidence type="ECO:0000313" key="4">
    <source>
        <dbReference type="Proteomes" id="UP000449547"/>
    </source>
</evidence>
<comment type="caution">
    <text evidence="3">The sequence shown here is derived from an EMBL/GenBank/DDBJ whole genome shotgun (WGS) entry which is preliminary data.</text>
</comment>
<dbReference type="Pfam" id="PF25909">
    <property type="entry name" value="zf-C2H2_AHC1"/>
    <property type="match status" value="1"/>
</dbReference>
<feature type="region of interest" description="Disordered" evidence="1">
    <location>
        <begin position="252"/>
        <end position="273"/>
    </location>
</feature>
<gene>
    <name evidence="3" type="ORF">DIURU_001205</name>
</gene>
<reference evidence="3 4" key="1">
    <citation type="submission" date="2019-07" db="EMBL/GenBank/DDBJ databases">
        <title>Genome assembly of two rare yeast pathogens: Diutina rugosa and Trichomonascus ciferrii.</title>
        <authorList>
            <person name="Mixao V."/>
            <person name="Saus E."/>
            <person name="Hansen A."/>
            <person name="Lass-Flor C."/>
            <person name="Gabaldon T."/>
        </authorList>
    </citation>
    <scope>NUCLEOTIDE SEQUENCE [LARGE SCALE GENOMIC DNA]</scope>
    <source>
        <strain evidence="3 4">CBS 613</strain>
    </source>
</reference>
<accession>A0A642UV22</accession>
<evidence type="ECO:0000256" key="1">
    <source>
        <dbReference type="SAM" id="MobiDB-lite"/>
    </source>
</evidence>
<sequence>MTMSLPSLDEVIRKLETLPLDQLKQLLTEQLDLEIRLKHKELQMADAELGKCEGQMVMLRKFFDIPHTTRLENEPHDFAVKYFDLLNKAINTTYADLKQQEEAAIKAQEAAESAIAVHSTTIPPKTFTDIATTNNHTYRTRSSTSVLRPVVSSSINPERLGCLFRRTDGVIVKISCPDCGRANFKSISQFISHARNAHSREFASQDDAALQCGQIIVEIKQDSEGEASIQSLIQRGLNPNTNLNLKSFLPEFESTSTSKPPTKRARIASGSSLLKKVSRESTVTKDQFKEMLADVQAPVGNAHLFDGEDDHGGSDDSDEGCQSTPEPVSNMHPRRKPAGSSIPSRDTTNRRRRSRTSVTPT</sequence>
<dbReference type="VEuPathDB" id="FungiDB:DIURU_001205"/>
<protein>
    <recommendedName>
        <fullName evidence="2">AHC1-like C2H2 zinc-finger domain-containing protein</fullName>
    </recommendedName>
</protein>
<organism evidence="3 4">
    <name type="scientific">Diutina rugosa</name>
    <name type="common">Yeast</name>
    <name type="synonym">Candida rugosa</name>
    <dbReference type="NCBI Taxonomy" id="5481"/>
    <lineage>
        <taxon>Eukaryota</taxon>
        <taxon>Fungi</taxon>
        <taxon>Dikarya</taxon>
        <taxon>Ascomycota</taxon>
        <taxon>Saccharomycotina</taxon>
        <taxon>Pichiomycetes</taxon>
        <taxon>Debaryomycetaceae</taxon>
        <taxon>Diutina</taxon>
    </lineage>
</organism>
<feature type="domain" description="AHC1-like C2H2 zinc-finger" evidence="2">
    <location>
        <begin position="162"/>
        <end position="224"/>
    </location>
</feature>
<dbReference type="RefSeq" id="XP_034013936.1">
    <property type="nucleotide sequence ID" value="XM_034153724.1"/>
</dbReference>
<dbReference type="GeneID" id="54779858"/>
<dbReference type="Proteomes" id="UP000449547">
    <property type="component" value="Unassembled WGS sequence"/>
</dbReference>
<keyword evidence="4" id="KW-1185">Reference proteome</keyword>
<feature type="region of interest" description="Disordered" evidence="1">
    <location>
        <begin position="302"/>
        <end position="361"/>
    </location>
</feature>
<proteinExistence type="predicted"/>
<name>A0A642UV22_DIURU</name>
<dbReference type="EMBL" id="SWFT01000038">
    <property type="protein sequence ID" value="KAA8906023.1"/>
    <property type="molecule type" value="Genomic_DNA"/>
</dbReference>
<dbReference type="InterPro" id="IPR058706">
    <property type="entry name" value="zf-C2H2_AHC1-like"/>
</dbReference>
<evidence type="ECO:0000259" key="2">
    <source>
        <dbReference type="Pfam" id="PF25909"/>
    </source>
</evidence>